<accession>A0A972FEE9</accession>
<feature type="transmembrane region" description="Helical" evidence="6">
    <location>
        <begin position="130"/>
        <end position="149"/>
    </location>
</feature>
<evidence type="ECO:0000256" key="3">
    <source>
        <dbReference type="ARBA" id="ARBA00022692"/>
    </source>
</evidence>
<dbReference type="Pfam" id="PF02653">
    <property type="entry name" value="BPD_transp_2"/>
    <property type="match status" value="1"/>
</dbReference>
<gene>
    <name evidence="7" type="ORF">GPA21_20050</name>
</gene>
<dbReference type="GO" id="GO:0022857">
    <property type="term" value="F:transmembrane transporter activity"/>
    <property type="evidence" value="ECO:0007669"/>
    <property type="project" value="InterPro"/>
</dbReference>
<organism evidence="7 8">
    <name type="scientific">Azoarcus taiwanensis</name>
    <dbReference type="NCBI Taxonomy" id="666964"/>
    <lineage>
        <taxon>Bacteria</taxon>
        <taxon>Pseudomonadati</taxon>
        <taxon>Pseudomonadota</taxon>
        <taxon>Betaproteobacteria</taxon>
        <taxon>Rhodocyclales</taxon>
        <taxon>Zoogloeaceae</taxon>
        <taxon>Azoarcus</taxon>
    </lineage>
</organism>
<proteinExistence type="predicted"/>
<dbReference type="PANTHER" id="PTHR47089:SF1">
    <property type="entry name" value="GUANOSINE ABC TRANSPORTER PERMEASE PROTEIN NUPP"/>
    <property type="match status" value="1"/>
</dbReference>
<evidence type="ECO:0000256" key="6">
    <source>
        <dbReference type="SAM" id="Phobius"/>
    </source>
</evidence>
<dbReference type="PANTHER" id="PTHR47089">
    <property type="entry name" value="ABC TRANSPORTER, PERMEASE PROTEIN"/>
    <property type="match status" value="1"/>
</dbReference>
<feature type="transmembrane region" description="Helical" evidence="6">
    <location>
        <begin position="310"/>
        <end position="329"/>
    </location>
</feature>
<feature type="transmembrane region" description="Helical" evidence="6">
    <location>
        <begin position="261"/>
        <end position="290"/>
    </location>
</feature>
<keyword evidence="2" id="KW-1003">Cell membrane</keyword>
<name>A0A972FEE9_9RHOO</name>
<feature type="transmembrane region" description="Helical" evidence="6">
    <location>
        <begin position="46"/>
        <end position="64"/>
    </location>
</feature>
<feature type="transmembrane region" description="Helical" evidence="6">
    <location>
        <begin position="181"/>
        <end position="199"/>
    </location>
</feature>
<evidence type="ECO:0000313" key="7">
    <source>
        <dbReference type="EMBL" id="NMG05234.1"/>
    </source>
</evidence>
<dbReference type="InterPro" id="IPR001851">
    <property type="entry name" value="ABC_transp_permease"/>
</dbReference>
<dbReference type="CDD" id="cd06580">
    <property type="entry name" value="TM_PBP1_transp_TpRbsC_like"/>
    <property type="match status" value="1"/>
</dbReference>
<feature type="transmembrane region" description="Helical" evidence="6">
    <location>
        <begin position="99"/>
        <end position="121"/>
    </location>
</feature>
<feature type="transmembrane region" description="Helical" evidence="6">
    <location>
        <begin position="76"/>
        <end position="93"/>
    </location>
</feature>
<keyword evidence="8" id="KW-1185">Reference proteome</keyword>
<evidence type="ECO:0000313" key="8">
    <source>
        <dbReference type="Proteomes" id="UP000599523"/>
    </source>
</evidence>
<evidence type="ECO:0000256" key="5">
    <source>
        <dbReference type="ARBA" id="ARBA00023136"/>
    </source>
</evidence>
<evidence type="ECO:0000256" key="4">
    <source>
        <dbReference type="ARBA" id="ARBA00022989"/>
    </source>
</evidence>
<comment type="caution">
    <text evidence="7">The sequence shown here is derived from an EMBL/GenBank/DDBJ whole genome shotgun (WGS) entry which is preliminary data.</text>
</comment>
<dbReference type="EMBL" id="WTVM01000248">
    <property type="protein sequence ID" value="NMG05234.1"/>
    <property type="molecule type" value="Genomic_DNA"/>
</dbReference>
<keyword evidence="3 6" id="KW-0812">Transmembrane</keyword>
<evidence type="ECO:0000256" key="2">
    <source>
        <dbReference type="ARBA" id="ARBA00022475"/>
    </source>
</evidence>
<comment type="subcellular location">
    <subcellularLocation>
        <location evidence="1">Cell membrane</location>
        <topology evidence="1">Multi-pass membrane protein</topology>
    </subcellularLocation>
</comment>
<dbReference type="Proteomes" id="UP000599523">
    <property type="component" value="Unassembled WGS sequence"/>
</dbReference>
<dbReference type="AlphaFoldDB" id="A0A972FEE9"/>
<evidence type="ECO:0000256" key="1">
    <source>
        <dbReference type="ARBA" id="ARBA00004651"/>
    </source>
</evidence>
<reference evidence="7" key="1">
    <citation type="submission" date="2019-12" db="EMBL/GenBank/DDBJ databases">
        <title>Comparative genomics gives insights into the taxonomy of the Azoarcus-Aromatoleum group and reveals separate origins of nif in the plant-associated Azoarcus and non-plant-associated Aromatoleum sub-groups.</title>
        <authorList>
            <person name="Lafos M."/>
            <person name="Maluk M."/>
            <person name="Batista M."/>
            <person name="Junghare M."/>
            <person name="Carmona M."/>
            <person name="Faoro H."/>
            <person name="Cruz L.M."/>
            <person name="Battistoni F."/>
            <person name="De Souza E."/>
            <person name="Pedrosa F."/>
            <person name="Chen W.-M."/>
            <person name="Poole P.S."/>
            <person name="Dixon R.A."/>
            <person name="James E.K."/>
        </authorList>
    </citation>
    <scope>NUCLEOTIDE SEQUENCE</scope>
    <source>
        <strain evidence="7">NSC3</strain>
    </source>
</reference>
<keyword evidence="5 6" id="KW-0472">Membrane</keyword>
<dbReference type="GO" id="GO:0005886">
    <property type="term" value="C:plasma membrane"/>
    <property type="evidence" value="ECO:0007669"/>
    <property type="project" value="UniProtKB-SubCell"/>
</dbReference>
<keyword evidence="4 6" id="KW-1133">Transmembrane helix</keyword>
<sequence length="338" mass="35939">MSPLFEVVVMLLAGLVIFSALGKDPIQGFRLFFFNPVRNLYGVSELLLKAAPLMLCAVGLAIGFRANVWNIGAEGQFIFGAIGASGVALYFKGSGGPLLLPAMLCAGALAGAAWAAIPALLRTRFNANEILVTLMLVYVAQLYVSWLVFGPWRDPMGFGFPQTEMFGRDARLPNILAGTRLNAGIFIALGVLVAGYLFMQFSYTGYKMRVAGEAAGAARYAGFSASKTVWIGLLCGGGAAGIAGMTEVAGPMGQLTDRVSLGYGFAAIIVAFVGRLNPIGIALASLLMALLFLGGEQVQQHMNLPSSISMVFQGMLLFFLLGADVFINYRLRFGRMAR</sequence>
<dbReference type="RefSeq" id="WP_168989828.1">
    <property type="nucleotide sequence ID" value="NZ_CAWPHM010000164.1"/>
</dbReference>
<protein>
    <submittedName>
        <fullName evidence="7">ABC transporter permease</fullName>
    </submittedName>
</protein>